<reference evidence="4" key="1">
    <citation type="submission" date="2019-10" db="EMBL/GenBank/DDBJ databases">
        <authorList>
            <person name="Ross D.E."/>
            <person name="Gulliver D."/>
        </authorList>
    </citation>
    <scope>NUCLEOTIDE SEQUENCE</scope>
    <source>
        <strain evidence="4">DER-2019</strain>
    </source>
</reference>
<evidence type="ECO:0000256" key="2">
    <source>
        <dbReference type="ARBA" id="ARBA00022643"/>
    </source>
</evidence>
<comment type="caution">
    <text evidence="4">The sequence shown here is derived from an EMBL/GenBank/DDBJ whole genome shotgun (WGS) entry which is preliminary data.</text>
</comment>
<dbReference type="Pfam" id="PF03358">
    <property type="entry name" value="FMN_red"/>
    <property type="match status" value="1"/>
</dbReference>
<dbReference type="Proteomes" id="UP000616595">
    <property type="component" value="Unassembled WGS sequence"/>
</dbReference>
<proteinExistence type="predicted"/>
<dbReference type="InterPro" id="IPR005025">
    <property type="entry name" value="FMN_Rdtase-like_dom"/>
</dbReference>
<dbReference type="GO" id="GO:0016491">
    <property type="term" value="F:oxidoreductase activity"/>
    <property type="evidence" value="ECO:0007669"/>
    <property type="project" value="InterPro"/>
</dbReference>
<evidence type="ECO:0000313" key="5">
    <source>
        <dbReference type="Proteomes" id="UP000616595"/>
    </source>
</evidence>
<keyword evidence="1" id="KW-0285">Flavoprotein</keyword>
<accession>A0A923HYC8</accession>
<feature type="domain" description="NADPH-dependent FMN reductase-like" evidence="3">
    <location>
        <begin position="6"/>
        <end position="162"/>
    </location>
</feature>
<keyword evidence="5" id="KW-1185">Reference proteome</keyword>
<dbReference type="InterPro" id="IPR051796">
    <property type="entry name" value="ISF_SsuE-like"/>
</dbReference>
<dbReference type="EMBL" id="WJBD01000018">
    <property type="protein sequence ID" value="MBC3889420.1"/>
    <property type="molecule type" value="Genomic_DNA"/>
</dbReference>
<evidence type="ECO:0000256" key="1">
    <source>
        <dbReference type="ARBA" id="ARBA00022630"/>
    </source>
</evidence>
<gene>
    <name evidence="4" type="ORF">GH810_13980</name>
</gene>
<keyword evidence="2" id="KW-0288">FMN</keyword>
<dbReference type="OrthoDB" id="9790975at2"/>
<sequence>MEIILRIISLVSSYRTNGNTNKTVSLIEQQLLSIANKEKITLEIEKILLSHFDIKTCCGCRACFDKGEEKCPLKDELLFIWEKIYQADGILAASPVYVEDVNGIMKNWIDRMAFNCHRPAFAGKNVFIVTTSGGGSSNHTINTMKNAFTTWGMNLAGSSKFRTGKQMDSVEIESRYSKEIKKVAEALFKAVKNKSNQRPSFYSLITFRVQQKCWQKSTQCQDTVDYKYWQRNEWLQRDCNYYIPNKASFLKIKFAQLIGSIVAIFYM</sequence>
<dbReference type="AlphaFoldDB" id="A0A923HYC8"/>
<evidence type="ECO:0000259" key="3">
    <source>
        <dbReference type="Pfam" id="PF03358"/>
    </source>
</evidence>
<dbReference type="Gene3D" id="3.40.50.360">
    <property type="match status" value="1"/>
</dbReference>
<dbReference type="PANTHER" id="PTHR43278:SF2">
    <property type="entry name" value="IRON-SULFUR FLAVOPROTEIN"/>
    <property type="match status" value="1"/>
</dbReference>
<evidence type="ECO:0000313" key="4">
    <source>
        <dbReference type="EMBL" id="MBC3889420.1"/>
    </source>
</evidence>
<dbReference type="InterPro" id="IPR029039">
    <property type="entry name" value="Flavoprotein-like_sf"/>
</dbReference>
<dbReference type="PANTHER" id="PTHR43278">
    <property type="entry name" value="NAD(P)H-DEPENDENT FMN-CONTAINING OXIDOREDUCTASE YWQN-RELATED"/>
    <property type="match status" value="1"/>
</dbReference>
<name>A0A923HYC8_9FIRM</name>
<protein>
    <recommendedName>
        <fullName evidence="3">NADPH-dependent FMN reductase-like domain-containing protein</fullName>
    </recommendedName>
</protein>
<organism evidence="4 5">
    <name type="scientific">Acetobacterium paludosum</name>
    <dbReference type="NCBI Taxonomy" id="52693"/>
    <lineage>
        <taxon>Bacteria</taxon>
        <taxon>Bacillati</taxon>
        <taxon>Bacillota</taxon>
        <taxon>Clostridia</taxon>
        <taxon>Eubacteriales</taxon>
        <taxon>Eubacteriaceae</taxon>
        <taxon>Acetobacterium</taxon>
    </lineage>
</organism>
<reference evidence="4" key="2">
    <citation type="submission" date="2020-10" db="EMBL/GenBank/DDBJ databases">
        <title>Comparative genomics of the Acetobacterium genus.</title>
        <authorList>
            <person name="Marshall C."/>
            <person name="May H."/>
            <person name="Norman S."/>
        </authorList>
    </citation>
    <scope>NUCLEOTIDE SEQUENCE</scope>
    <source>
        <strain evidence="4">DER-2019</strain>
    </source>
</reference>
<dbReference type="SUPFAM" id="SSF52218">
    <property type="entry name" value="Flavoproteins"/>
    <property type="match status" value="1"/>
</dbReference>